<keyword evidence="4" id="KW-1185">Reference proteome</keyword>
<dbReference type="OrthoDB" id="1517790at2759"/>
<dbReference type="Pfam" id="PF14580">
    <property type="entry name" value="LRR_9"/>
    <property type="match status" value="1"/>
</dbReference>
<reference evidence="3 4" key="1">
    <citation type="journal article" date="2018" name="Sci. Rep.">
        <title>Genomic signatures of local adaptation to the degree of environmental predictability in rotifers.</title>
        <authorList>
            <person name="Franch-Gras L."/>
            <person name="Hahn C."/>
            <person name="Garcia-Roger E.M."/>
            <person name="Carmona M.J."/>
            <person name="Serra M."/>
            <person name="Gomez A."/>
        </authorList>
    </citation>
    <scope>NUCLEOTIDE SEQUENCE [LARGE SCALE GENOMIC DNA]</scope>
    <source>
        <strain evidence="3">HYR1</strain>
    </source>
</reference>
<dbReference type="PANTHER" id="PTHR18849">
    <property type="entry name" value="LEUCINE RICH REPEAT PROTEIN"/>
    <property type="match status" value="1"/>
</dbReference>
<dbReference type="PROSITE" id="PS51450">
    <property type="entry name" value="LRR"/>
    <property type="match status" value="2"/>
</dbReference>
<dbReference type="AlphaFoldDB" id="A0A3M7RT51"/>
<dbReference type="STRING" id="10195.A0A3M7RT51"/>
<accession>A0A3M7RT51</accession>
<keyword evidence="2" id="KW-0677">Repeat</keyword>
<dbReference type="PANTHER" id="PTHR18849:SF0">
    <property type="entry name" value="CILIA- AND FLAGELLA-ASSOCIATED PROTEIN 410-RELATED"/>
    <property type="match status" value="1"/>
</dbReference>
<keyword evidence="1" id="KW-0433">Leucine-rich repeat</keyword>
<evidence type="ECO:0000313" key="3">
    <source>
        <dbReference type="EMBL" id="RNA26744.1"/>
    </source>
</evidence>
<dbReference type="GO" id="GO:0007010">
    <property type="term" value="P:cytoskeleton organization"/>
    <property type="evidence" value="ECO:0007669"/>
    <property type="project" value="TreeGrafter"/>
</dbReference>
<dbReference type="InterPro" id="IPR001611">
    <property type="entry name" value="Leu-rich_rpt"/>
</dbReference>
<organism evidence="3 4">
    <name type="scientific">Brachionus plicatilis</name>
    <name type="common">Marine rotifer</name>
    <name type="synonym">Brachionus muelleri</name>
    <dbReference type="NCBI Taxonomy" id="10195"/>
    <lineage>
        <taxon>Eukaryota</taxon>
        <taxon>Metazoa</taxon>
        <taxon>Spiralia</taxon>
        <taxon>Gnathifera</taxon>
        <taxon>Rotifera</taxon>
        <taxon>Eurotatoria</taxon>
        <taxon>Monogononta</taxon>
        <taxon>Pseudotrocha</taxon>
        <taxon>Ploima</taxon>
        <taxon>Brachionidae</taxon>
        <taxon>Brachionus</taxon>
    </lineage>
</organism>
<gene>
    <name evidence="3" type="ORF">BpHYR1_051826</name>
</gene>
<dbReference type="Gene3D" id="3.80.10.10">
    <property type="entry name" value="Ribonuclease Inhibitor"/>
    <property type="match status" value="1"/>
</dbReference>
<evidence type="ECO:0000256" key="2">
    <source>
        <dbReference type="ARBA" id="ARBA00022737"/>
    </source>
</evidence>
<evidence type="ECO:0000256" key="1">
    <source>
        <dbReference type="ARBA" id="ARBA00022614"/>
    </source>
</evidence>
<dbReference type="SUPFAM" id="SSF52058">
    <property type="entry name" value="L domain-like"/>
    <property type="match status" value="1"/>
</dbReference>
<evidence type="ECO:0000313" key="4">
    <source>
        <dbReference type="Proteomes" id="UP000276133"/>
    </source>
</evidence>
<sequence length="243" mass="27891">MDSLTVDIALQGNKSKNLETVKKLNLWASDFNDVSLVKEMPNLEILILSANKISSLKDIQYCESLRELYLRNNKIKRLNEIFYLKGLKNLKILWLDENPCTESENYRLNVLKNLSCLEYLDNTIVTEEEVQQAIEVGEDFNYPPDSIELDKLILPLKSDELANGDNSVIDDSKSIDETEKNNLASNFDLDNDDYSQIDSTQDEISKEKIENDNVLSAILILLENLNFNQLDQVIHQCKKLKNS</sequence>
<name>A0A3M7RT51_BRAPC</name>
<dbReference type="EMBL" id="REGN01002683">
    <property type="protein sequence ID" value="RNA26744.1"/>
    <property type="molecule type" value="Genomic_DNA"/>
</dbReference>
<proteinExistence type="predicted"/>
<dbReference type="Proteomes" id="UP000276133">
    <property type="component" value="Unassembled WGS sequence"/>
</dbReference>
<comment type="caution">
    <text evidence="3">The sequence shown here is derived from an EMBL/GenBank/DDBJ whole genome shotgun (WGS) entry which is preliminary data.</text>
</comment>
<dbReference type="InterPro" id="IPR032675">
    <property type="entry name" value="LRR_dom_sf"/>
</dbReference>
<protein>
    <submittedName>
        <fullName evidence="3">C21orf2 isoform X2</fullName>
    </submittedName>
</protein>